<accession>A0A2Z7D196</accession>
<keyword evidence="2" id="KW-0805">Transcription regulation</keyword>
<dbReference type="Proteomes" id="UP000250235">
    <property type="component" value="Unassembled WGS sequence"/>
</dbReference>
<organism evidence="6 7">
    <name type="scientific">Dorcoceras hygrometricum</name>
    <dbReference type="NCBI Taxonomy" id="472368"/>
    <lineage>
        <taxon>Eukaryota</taxon>
        <taxon>Viridiplantae</taxon>
        <taxon>Streptophyta</taxon>
        <taxon>Embryophyta</taxon>
        <taxon>Tracheophyta</taxon>
        <taxon>Spermatophyta</taxon>
        <taxon>Magnoliopsida</taxon>
        <taxon>eudicotyledons</taxon>
        <taxon>Gunneridae</taxon>
        <taxon>Pentapetalae</taxon>
        <taxon>asterids</taxon>
        <taxon>lamiids</taxon>
        <taxon>Lamiales</taxon>
        <taxon>Gesneriaceae</taxon>
        <taxon>Didymocarpoideae</taxon>
        <taxon>Trichosporeae</taxon>
        <taxon>Loxocarpinae</taxon>
        <taxon>Dorcoceras</taxon>
    </lineage>
</organism>
<dbReference type="GO" id="GO:0003700">
    <property type="term" value="F:DNA-binding transcription factor activity"/>
    <property type="evidence" value="ECO:0007669"/>
    <property type="project" value="InterPro"/>
</dbReference>
<dbReference type="GO" id="GO:0006879">
    <property type="term" value="P:intracellular iron ion homeostasis"/>
    <property type="evidence" value="ECO:0007669"/>
    <property type="project" value="InterPro"/>
</dbReference>
<name>A0A2Z7D196_9LAMI</name>
<dbReference type="PANTHER" id="PTHR46133:SF23">
    <property type="entry name" value="TRANSCRIPTION FACTOR ILR3-LIKE"/>
    <property type="match status" value="1"/>
</dbReference>
<evidence type="ECO:0000256" key="4">
    <source>
        <dbReference type="ARBA" id="ARBA00023242"/>
    </source>
</evidence>
<dbReference type="OrthoDB" id="515493at2759"/>
<dbReference type="SUPFAM" id="SSF47459">
    <property type="entry name" value="HLH, helix-loop-helix DNA-binding domain"/>
    <property type="match status" value="1"/>
</dbReference>
<dbReference type="AlphaFoldDB" id="A0A2Z7D196"/>
<keyword evidence="5" id="KW-0175">Coiled coil</keyword>
<evidence type="ECO:0000313" key="7">
    <source>
        <dbReference type="Proteomes" id="UP000250235"/>
    </source>
</evidence>
<keyword evidence="4" id="KW-0539">Nucleus</keyword>
<keyword evidence="3" id="KW-0804">Transcription</keyword>
<protein>
    <recommendedName>
        <fullName evidence="8">BHLH domain-containing protein</fullName>
    </recommendedName>
</protein>
<gene>
    <name evidence="6" type="ORF">F511_21509</name>
</gene>
<evidence type="ECO:0000256" key="2">
    <source>
        <dbReference type="ARBA" id="ARBA00023015"/>
    </source>
</evidence>
<dbReference type="PANTHER" id="PTHR46133">
    <property type="entry name" value="BHLH TRANSCRIPTION FACTOR"/>
    <property type="match status" value="1"/>
</dbReference>
<dbReference type="Gene3D" id="4.10.280.10">
    <property type="entry name" value="Helix-loop-helix DNA-binding domain"/>
    <property type="match status" value="1"/>
</dbReference>
<sequence length="227" mass="25652">MEEIPGNWVFDYPLLEDIPVPGGRLPSLDSNFHVEFDNCFGNLDGTESGSRKRMRLGACGASDSKAFKEKMRRDKLNDRQAPILSHIYIFQELSSIIEPGRPPKTDKVVILNDAVNMVIQLRKEAQRLQESCNKLQDNVKELKAEKNEIREEKTKLKAEKDKLEQQLKALNPPPGFLPHIPPIPPPPQVISSKMGPFVGYPPFPMWQLMPPTAFDTSEDQSLRPPVA</sequence>
<dbReference type="InterPro" id="IPR044818">
    <property type="entry name" value="ILR3-like"/>
</dbReference>
<dbReference type="InterPro" id="IPR036638">
    <property type="entry name" value="HLH_DNA-bd_sf"/>
</dbReference>
<evidence type="ECO:0000256" key="5">
    <source>
        <dbReference type="SAM" id="Coils"/>
    </source>
</evidence>
<evidence type="ECO:0000256" key="1">
    <source>
        <dbReference type="ARBA" id="ARBA00004123"/>
    </source>
</evidence>
<evidence type="ECO:0000313" key="6">
    <source>
        <dbReference type="EMBL" id="KZV53252.1"/>
    </source>
</evidence>
<dbReference type="GO" id="GO:0005634">
    <property type="term" value="C:nucleus"/>
    <property type="evidence" value="ECO:0007669"/>
    <property type="project" value="UniProtKB-SubCell"/>
</dbReference>
<evidence type="ECO:0000256" key="3">
    <source>
        <dbReference type="ARBA" id="ARBA00023163"/>
    </source>
</evidence>
<dbReference type="EMBL" id="KQ990520">
    <property type="protein sequence ID" value="KZV53252.1"/>
    <property type="molecule type" value="Genomic_DNA"/>
</dbReference>
<evidence type="ECO:0008006" key="8">
    <source>
        <dbReference type="Google" id="ProtNLM"/>
    </source>
</evidence>
<reference evidence="6 7" key="1">
    <citation type="journal article" date="2015" name="Proc. Natl. Acad. Sci. U.S.A.">
        <title>The resurrection genome of Boea hygrometrica: A blueprint for survival of dehydration.</title>
        <authorList>
            <person name="Xiao L."/>
            <person name="Yang G."/>
            <person name="Zhang L."/>
            <person name="Yang X."/>
            <person name="Zhao S."/>
            <person name="Ji Z."/>
            <person name="Zhou Q."/>
            <person name="Hu M."/>
            <person name="Wang Y."/>
            <person name="Chen M."/>
            <person name="Xu Y."/>
            <person name="Jin H."/>
            <person name="Xiao X."/>
            <person name="Hu G."/>
            <person name="Bao F."/>
            <person name="Hu Y."/>
            <person name="Wan P."/>
            <person name="Li L."/>
            <person name="Deng X."/>
            <person name="Kuang T."/>
            <person name="Xiang C."/>
            <person name="Zhu J.K."/>
            <person name="Oliver M.J."/>
            <person name="He Y."/>
        </authorList>
    </citation>
    <scope>NUCLEOTIDE SEQUENCE [LARGE SCALE GENOMIC DNA]</scope>
    <source>
        <strain evidence="7">cv. XS01</strain>
    </source>
</reference>
<dbReference type="CDD" id="cd11446">
    <property type="entry name" value="bHLH_AtILR3_like"/>
    <property type="match status" value="1"/>
</dbReference>
<keyword evidence="7" id="KW-1185">Reference proteome</keyword>
<comment type="subcellular location">
    <subcellularLocation>
        <location evidence="1">Nucleus</location>
    </subcellularLocation>
</comment>
<dbReference type="GO" id="GO:0046983">
    <property type="term" value="F:protein dimerization activity"/>
    <property type="evidence" value="ECO:0007669"/>
    <property type="project" value="InterPro"/>
</dbReference>
<feature type="coiled-coil region" evidence="5">
    <location>
        <begin position="111"/>
        <end position="169"/>
    </location>
</feature>
<proteinExistence type="predicted"/>